<keyword evidence="3" id="KW-0238">DNA-binding</keyword>
<comment type="caution">
    <text evidence="8">The sequence shown here is derived from an EMBL/GenBank/DDBJ whole genome shotgun (WGS) entry which is preliminary data.</text>
</comment>
<dbReference type="GO" id="GO:0005634">
    <property type="term" value="C:nucleus"/>
    <property type="evidence" value="ECO:0007669"/>
    <property type="project" value="UniProtKB-SubCell"/>
</dbReference>
<keyword evidence="2" id="KW-0805">Transcription regulation</keyword>
<evidence type="ECO:0000259" key="7">
    <source>
        <dbReference type="PROSITE" id="PS50066"/>
    </source>
</evidence>
<feature type="compositionally biased region" description="Low complexity" evidence="6">
    <location>
        <begin position="63"/>
        <end position="77"/>
    </location>
</feature>
<keyword evidence="5" id="KW-0539">Nucleus</keyword>
<keyword evidence="9" id="KW-1185">Reference proteome</keyword>
<accession>A0ABD0V1X0</accession>
<dbReference type="Pfam" id="PF00319">
    <property type="entry name" value="SRF-TF"/>
    <property type="match status" value="1"/>
</dbReference>
<dbReference type="Proteomes" id="UP001552299">
    <property type="component" value="Unassembled WGS sequence"/>
</dbReference>
<evidence type="ECO:0000256" key="1">
    <source>
        <dbReference type="ARBA" id="ARBA00004123"/>
    </source>
</evidence>
<dbReference type="PROSITE" id="PS50066">
    <property type="entry name" value="MADS_BOX_2"/>
    <property type="match status" value="1"/>
</dbReference>
<feature type="region of interest" description="Disordered" evidence="6">
    <location>
        <begin position="58"/>
        <end position="82"/>
    </location>
</feature>
<dbReference type="SUPFAM" id="SSF55455">
    <property type="entry name" value="SRF-like"/>
    <property type="match status" value="1"/>
</dbReference>
<evidence type="ECO:0000256" key="3">
    <source>
        <dbReference type="ARBA" id="ARBA00023125"/>
    </source>
</evidence>
<reference evidence="8 9" key="1">
    <citation type="journal article" date="2024" name="Plant Biotechnol. J.">
        <title>Dendrobium thyrsiflorum genome and its molecular insights into genes involved in important horticultural traits.</title>
        <authorList>
            <person name="Chen B."/>
            <person name="Wang J.Y."/>
            <person name="Zheng P.J."/>
            <person name="Li K.L."/>
            <person name="Liang Y.M."/>
            <person name="Chen X.F."/>
            <person name="Zhang C."/>
            <person name="Zhao X."/>
            <person name="He X."/>
            <person name="Zhang G.Q."/>
            <person name="Liu Z.J."/>
            <person name="Xu Q."/>
        </authorList>
    </citation>
    <scope>NUCLEOTIDE SEQUENCE [LARGE SCALE GENOMIC DNA]</scope>
    <source>
        <strain evidence="8">GZMU011</strain>
    </source>
</reference>
<dbReference type="GO" id="GO:0003677">
    <property type="term" value="F:DNA binding"/>
    <property type="evidence" value="ECO:0007669"/>
    <property type="project" value="UniProtKB-KW"/>
</dbReference>
<dbReference type="InterPro" id="IPR036879">
    <property type="entry name" value="TF_MADSbox_sf"/>
</dbReference>
<comment type="subcellular location">
    <subcellularLocation>
        <location evidence="1">Nucleus</location>
    </subcellularLocation>
</comment>
<evidence type="ECO:0000313" key="8">
    <source>
        <dbReference type="EMBL" id="KAL0918901.1"/>
    </source>
</evidence>
<dbReference type="Gene3D" id="3.40.1810.10">
    <property type="entry name" value="Transcription factor, MADS-box"/>
    <property type="match status" value="1"/>
</dbReference>
<dbReference type="PANTHER" id="PTHR48019">
    <property type="entry name" value="SERUM RESPONSE FACTOR HOMOLOG"/>
    <property type="match status" value="1"/>
</dbReference>
<evidence type="ECO:0000256" key="6">
    <source>
        <dbReference type="SAM" id="MobiDB-lite"/>
    </source>
</evidence>
<keyword evidence="4" id="KW-0804">Transcription</keyword>
<evidence type="ECO:0000256" key="4">
    <source>
        <dbReference type="ARBA" id="ARBA00023163"/>
    </source>
</evidence>
<dbReference type="PRINTS" id="PR00404">
    <property type="entry name" value="MADSDOMAIN"/>
</dbReference>
<proteinExistence type="predicted"/>
<protein>
    <recommendedName>
        <fullName evidence="7">MADS-box domain-containing protein</fullName>
    </recommendedName>
</protein>
<dbReference type="SMART" id="SM00432">
    <property type="entry name" value="MADS"/>
    <property type="match status" value="1"/>
</dbReference>
<dbReference type="InterPro" id="IPR002100">
    <property type="entry name" value="TF_MADSbox"/>
</dbReference>
<evidence type="ECO:0000256" key="5">
    <source>
        <dbReference type="ARBA" id="ARBA00023242"/>
    </source>
</evidence>
<dbReference type="EMBL" id="JANQDX010000009">
    <property type="protein sequence ID" value="KAL0918901.1"/>
    <property type="molecule type" value="Genomic_DNA"/>
</dbReference>
<gene>
    <name evidence="8" type="ORF">M5K25_010948</name>
</gene>
<organism evidence="8 9">
    <name type="scientific">Dendrobium thyrsiflorum</name>
    <name type="common">Pinecone-like raceme dendrobium</name>
    <name type="synonym">Orchid</name>
    <dbReference type="NCBI Taxonomy" id="117978"/>
    <lineage>
        <taxon>Eukaryota</taxon>
        <taxon>Viridiplantae</taxon>
        <taxon>Streptophyta</taxon>
        <taxon>Embryophyta</taxon>
        <taxon>Tracheophyta</taxon>
        <taxon>Spermatophyta</taxon>
        <taxon>Magnoliopsida</taxon>
        <taxon>Liliopsida</taxon>
        <taxon>Asparagales</taxon>
        <taxon>Orchidaceae</taxon>
        <taxon>Epidendroideae</taxon>
        <taxon>Malaxideae</taxon>
        <taxon>Dendrobiinae</taxon>
        <taxon>Dendrobium</taxon>
    </lineage>
</organism>
<sequence length="172" mass="19511">MRKGKTEIKRIDNADNRHLTFCKRKGELLTKAYEFNVLTDAEIGLIIFSGRALPRKLPQGRCPLTPRPNRTGRTPPGGAAPLDPRHICKTYNFLPPLKIKAGSAPEHQEVIEQQVVEEHKVKAMNLLERFDLILHDSRSFLQLGPQMHSFKLQQTKPNLQGSGLRHDHGLEL</sequence>
<evidence type="ECO:0000313" key="9">
    <source>
        <dbReference type="Proteomes" id="UP001552299"/>
    </source>
</evidence>
<evidence type="ECO:0000256" key="2">
    <source>
        <dbReference type="ARBA" id="ARBA00023015"/>
    </source>
</evidence>
<feature type="domain" description="MADS-box" evidence="7">
    <location>
        <begin position="1"/>
        <end position="51"/>
    </location>
</feature>
<name>A0ABD0V1X0_DENTH</name>
<dbReference type="InterPro" id="IPR050142">
    <property type="entry name" value="MADS-box/MEF2_TF"/>
</dbReference>
<dbReference type="AlphaFoldDB" id="A0ABD0V1X0"/>